<accession>A0ACC1RZ04</accession>
<sequence>MRLGLGLSHHLMVRPVHVAAAATLVALITNTHHIQRILSRITLSLRKTLAGSIFRVTQALFGFRYSDTIDNQHIRLLRLPDANSNSSSPSLTLHTFSLEQCPPYLAISYTWGPPGRDASFYTRHDRRAILLDGKPFPVLPNLYGALSQLCASRSGQYLWVDSICINQASVAERTAQVAIMDYIYNGTVETIIWLGPSSDRTARAVEIARQLAANAKDRIIQWANEKAYGDVFIIDDPEILARNGFPLLSVDDWTDLGDIYTRAWFGRVWMLQEVALSRNPTILIGHHEAPWDVIGDAASICGMSGATLGLFRDGKQSFHLVQGLLYAIDLQVTRQWSQGDQSSYREILHSMDYTAGVDTDHPFRILLQFLLATNRFSATFRRDRVYSLLGVVNHMARMQGRPRLDLEVDYRSTDDEVLTKLGINFFRETQSLHLLSLVGLASRGTVSNLATWIPSFETVHAPVLNPNYTSLRPFDASAGHEAIFTIDEPLQKLHVKAISPHLGSIEELGELWPDVLKGQFNNIMKMLLHCGSTYAPTQQPIVEAFWRTLIMDSNTTQRPAPPHLARCFAAWMVMITVTALSATLLSNPFIVDHFDRLEPLWTLANSRDSTNSLPKTSDMIPLLFKFGLRKDPAVPVMSDSEKQVMFNAWNKAAAPFEALLLLTLVPNRRIARTVRGYLCLVPFKAEVGDRVMIISGCPTPLVLRRVNEHIDSCFQVVGDAYVHGAMFGEHVTGDFAWRDISLV</sequence>
<dbReference type="EMBL" id="JANRMS010001429">
    <property type="protein sequence ID" value="KAJ3528300.1"/>
    <property type="molecule type" value="Genomic_DNA"/>
</dbReference>
<name>A0ACC1RZ04_9HYPO</name>
<comment type="caution">
    <text evidence="1">The sequence shown here is derived from an EMBL/GenBank/DDBJ whole genome shotgun (WGS) entry which is preliminary data.</text>
</comment>
<gene>
    <name evidence="1" type="ORF">NM208_g10265</name>
</gene>
<evidence type="ECO:0000313" key="1">
    <source>
        <dbReference type="EMBL" id="KAJ3528300.1"/>
    </source>
</evidence>
<dbReference type="Proteomes" id="UP001148629">
    <property type="component" value="Unassembled WGS sequence"/>
</dbReference>
<reference evidence="1" key="1">
    <citation type="submission" date="2022-08" db="EMBL/GenBank/DDBJ databases">
        <title>Genome Sequence of Fusarium decemcellulare.</title>
        <authorList>
            <person name="Buettner E."/>
        </authorList>
    </citation>
    <scope>NUCLEOTIDE SEQUENCE</scope>
    <source>
        <strain evidence="1">Babe19</strain>
    </source>
</reference>
<evidence type="ECO:0000313" key="2">
    <source>
        <dbReference type="Proteomes" id="UP001148629"/>
    </source>
</evidence>
<protein>
    <submittedName>
        <fullName evidence="1">Uncharacterized protein</fullName>
    </submittedName>
</protein>
<proteinExistence type="predicted"/>
<organism evidence="1 2">
    <name type="scientific">Fusarium decemcellulare</name>
    <dbReference type="NCBI Taxonomy" id="57161"/>
    <lineage>
        <taxon>Eukaryota</taxon>
        <taxon>Fungi</taxon>
        <taxon>Dikarya</taxon>
        <taxon>Ascomycota</taxon>
        <taxon>Pezizomycotina</taxon>
        <taxon>Sordariomycetes</taxon>
        <taxon>Hypocreomycetidae</taxon>
        <taxon>Hypocreales</taxon>
        <taxon>Nectriaceae</taxon>
        <taxon>Fusarium</taxon>
        <taxon>Fusarium decemcellulare species complex</taxon>
    </lineage>
</organism>
<keyword evidence="2" id="KW-1185">Reference proteome</keyword>